<dbReference type="EMBL" id="ML996697">
    <property type="protein sequence ID" value="KAF2399460.1"/>
    <property type="molecule type" value="Genomic_DNA"/>
</dbReference>
<dbReference type="SUPFAM" id="SSF57701">
    <property type="entry name" value="Zn2/Cys6 DNA-binding domain"/>
    <property type="match status" value="1"/>
</dbReference>
<evidence type="ECO:0000259" key="8">
    <source>
        <dbReference type="PROSITE" id="PS50048"/>
    </source>
</evidence>
<gene>
    <name evidence="9" type="ORF">EJ06DRAFT_478378</name>
</gene>
<evidence type="ECO:0000256" key="6">
    <source>
        <dbReference type="ARBA" id="ARBA00023242"/>
    </source>
</evidence>
<dbReference type="GO" id="GO:0006351">
    <property type="term" value="P:DNA-templated transcription"/>
    <property type="evidence" value="ECO:0007669"/>
    <property type="project" value="InterPro"/>
</dbReference>
<reference evidence="9" key="1">
    <citation type="journal article" date="2020" name="Stud. Mycol.">
        <title>101 Dothideomycetes genomes: a test case for predicting lifestyles and emergence of pathogens.</title>
        <authorList>
            <person name="Haridas S."/>
            <person name="Albert R."/>
            <person name="Binder M."/>
            <person name="Bloem J."/>
            <person name="Labutti K."/>
            <person name="Salamov A."/>
            <person name="Andreopoulos B."/>
            <person name="Baker S."/>
            <person name="Barry K."/>
            <person name="Bills G."/>
            <person name="Bluhm B."/>
            <person name="Cannon C."/>
            <person name="Castanera R."/>
            <person name="Culley D."/>
            <person name="Daum C."/>
            <person name="Ezra D."/>
            <person name="Gonzalez J."/>
            <person name="Henrissat B."/>
            <person name="Kuo A."/>
            <person name="Liang C."/>
            <person name="Lipzen A."/>
            <person name="Lutzoni F."/>
            <person name="Magnuson J."/>
            <person name="Mondo S."/>
            <person name="Nolan M."/>
            <person name="Ohm R."/>
            <person name="Pangilinan J."/>
            <person name="Park H.-J."/>
            <person name="Ramirez L."/>
            <person name="Alfaro M."/>
            <person name="Sun H."/>
            <person name="Tritt A."/>
            <person name="Yoshinaga Y."/>
            <person name="Zwiers L.-H."/>
            <person name="Turgeon B."/>
            <person name="Goodwin S."/>
            <person name="Spatafora J."/>
            <person name="Crous P."/>
            <person name="Grigoriev I."/>
        </authorList>
    </citation>
    <scope>NUCLEOTIDE SEQUENCE</scope>
    <source>
        <strain evidence="9">CBS 262.69</strain>
    </source>
</reference>
<evidence type="ECO:0000256" key="5">
    <source>
        <dbReference type="ARBA" id="ARBA00023163"/>
    </source>
</evidence>
<organism evidence="9 10">
    <name type="scientific">Trichodelitschia bisporula</name>
    <dbReference type="NCBI Taxonomy" id="703511"/>
    <lineage>
        <taxon>Eukaryota</taxon>
        <taxon>Fungi</taxon>
        <taxon>Dikarya</taxon>
        <taxon>Ascomycota</taxon>
        <taxon>Pezizomycotina</taxon>
        <taxon>Dothideomycetes</taxon>
        <taxon>Dothideomycetes incertae sedis</taxon>
        <taxon>Phaeotrichales</taxon>
        <taxon>Phaeotrichaceae</taxon>
        <taxon>Trichodelitschia</taxon>
    </lineage>
</organism>
<evidence type="ECO:0000313" key="9">
    <source>
        <dbReference type="EMBL" id="KAF2399460.1"/>
    </source>
</evidence>
<dbReference type="Pfam" id="PF00172">
    <property type="entry name" value="Zn_clus"/>
    <property type="match status" value="1"/>
</dbReference>
<dbReference type="PANTHER" id="PTHR47171">
    <property type="entry name" value="FARA-RELATED"/>
    <property type="match status" value="1"/>
</dbReference>
<dbReference type="AlphaFoldDB" id="A0A6G1HTW2"/>
<dbReference type="InterPro" id="IPR001138">
    <property type="entry name" value="Zn2Cys6_DnaBD"/>
</dbReference>
<dbReference type="OrthoDB" id="10251155at2759"/>
<keyword evidence="4" id="KW-0238">DNA-binding</keyword>
<dbReference type="GO" id="GO:0008270">
    <property type="term" value="F:zinc ion binding"/>
    <property type="evidence" value="ECO:0007669"/>
    <property type="project" value="InterPro"/>
</dbReference>
<dbReference type="GO" id="GO:0000981">
    <property type="term" value="F:DNA-binding transcription factor activity, RNA polymerase II-specific"/>
    <property type="evidence" value="ECO:0007669"/>
    <property type="project" value="InterPro"/>
</dbReference>
<dbReference type="Pfam" id="PF04082">
    <property type="entry name" value="Fungal_trans"/>
    <property type="match status" value="1"/>
</dbReference>
<evidence type="ECO:0000256" key="3">
    <source>
        <dbReference type="ARBA" id="ARBA00023015"/>
    </source>
</evidence>
<evidence type="ECO:0000256" key="1">
    <source>
        <dbReference type="ARBA" id="ARBA00022723"/>
    </source>
</evidence>
<dbReference type="InterPro" id="IPR052073">
    <property type="entry name" value="Amide_Lactam_Regulators"/>
</dbReference>
<dbReference type="PROSITE" id="PS50048">
    <property type="entry name" value="ZN2_CY6_FUNGAL_2"/>
    <property type="match status" value="1"/>
</dbReference>
<protein>
    <recommendedName>
        <fullName evidence="8">Zn(2)-C6 fungal-type domain-containing protein</fullName>
    </recommendedName>
</protein>
<proteinExistence type="predicted"/>
<dbReference type="InterPro" id="IPR007219">
    <property type="entry name" value="XnlR_reg_dom"/>
</dbReference>
<name>A0A6G1HTW2_9PEZI</name>
<dbReference type="PANTHER" id="PTHR47171:SF2">
    <property type="entry name" value="TRANSCRIPTION FACTOR, PUTATIVE-RELATED"/>
    <property type="match status" value="1"/>
</dbReference>
<dbReference type="Proteomes" id="UP000799640">
    <property type="component" value="Unassembled WGS sequence"/>
</dbReference>
<dbReference type="SMART" id="SM00906">
    <property type="entry name" value="Fungal_trans"/>
    <property type="match status" value="1"/>
</dbReference>
<feature type="region of interest" description="Disordered" evidence="7">
    <location>
        <begin position="48"/>
        <end position="83"/>
    </location>
</feature>
<accession>A0A6G1HTW2</accession>
<keyword evidence="10" id="KW-1185">Reference proteome</keyword>
<keyword evidence="2" id="KW-0862">Zinc</keyword>
<evidence type="ECO:0000256" key="4">
    <source>
        <dbReference type="ARBA" id="ARBA00023125"/>
    </source>
</evidence>
<dbReference type="Gene3D" id="4.10.240.10">
    <property type="entry name" value="Zn(2)-C6 fungal-type DNA-binding domain"/>
    <property type="match status" value="1"/>
</dbReference>
<keyword evidence="5" id="KW-0804">Transcription</keyword>
<evidence type="ECO:0000256" key="7">
    <source>
        <dbReference type="SAM" id="MobiDB-lite"/>
    </source>
</evidence>
<dbReference type="CDD" id="cd12148">
    <property type="entry name" value="fungal_TF_MHR"/>
    <property type="match status" value="1"/>
</dbReference>
<keyword evidence="1" id="KW-0479">Metal-binding</keyword>
<dbReference type="PROSITE" id="PS00463">
    <property type="entry name" value="ZN2_CY6_FUNGAL_1"/>
    <property type="match status" value="1"/>
</dbReference>
<evidence type="ECO:0000313" key="10">
    <source>
        <dbReference type="Proteomes" id="UP000799640"/>
    </source>
</evidence>
<sequence>MENSTPRPRASKACVICHKKKIKCDLDTVDGIQCTACIKDNYECRPRERKRKRTYTLDSVSPPPRNRRGTLLSPNSAGSQQVVVPPGLASEPVLEQPVYPAAVQLDGLQFPTPSRSLEAKCEETPAPVSRPASVPALVTQKSTEYAPNNSYLGRSEYISNEVPIDDEADAAQHLARTLSEKDMEILQHQRVFELPERAIRESLIDAFWSRCWPWTPMVERSWIEGKPLSEVSTLLLQGMLLAGSRVSSTPMESRSPGDFYSRGKTLFWMGAEKDPLIMAVSACLLNWWNPEGPEHFSIDTSGFWIRICVGLAYQLGLHRDPAGKKDGGLRRRVWWSLLQTRDCLINAGHGRPRSINLQLTDVSWPTLHDFDGHVAAANLFSAYVGISVILGDLTQCFLEDGKLGSKQQALADRTFRWSRTLSEDLQICFERPGRQLRPYCFEARQLHAQYFTVLTIMNRTNTVGSAPSTASLLASSYVAGIFEDFLARDELRYLGPIFTFYLLSAGLCLLSCYRYPGLWHLAEQDLRIIFRSQEELGKRWPSAIGSLNKLTIVRDKVTKTQRSTYFPENNLTPEQIQFFDNFGTDLCRSWSVLYDTSSTQPSAARDLMTAGILQDLRTPGGLYSEPIAGSAVEGTMPLEEHMLHPQLSMDQYSGIGNWLFNDVDSGALW</sequence>
<feature type="compositionally biased region" description="Polar residues" evidence="7">
    <location>
        <begin position="72"/>
        <end position="82"/>
    </location>
</feature>
<dbReference type="SMART" id="SM00066">
    <property type="entry name" value="GAL4"/>
    <property type="match status" value="1"/>
</dbReference>
<feature type="domain" description="Zn(2)-C6 fungal-type" evidence="8">
    <location>
        <begin position="13"/>
        <end position="44"/>
    </location>
</feature>
<keyword evidence="3" id="KW-0805">Transcription regulation</keyword>
<dbReference type="InterPro" id="IPR036864">
    <property type="entry name" value="Zn2-C6_fun-type_DNA-bd_sf"/>
</dbReference>
<dbReference type="GO" id="GO:0003677">
    <property type="term" value="F:DNA binding"/>
    <property type="evidence" value="ECO:0007669"/>
    <property type="project" value="UniProtKB-KW"/>
</dbReference>
<keyword evidence="6" id="KW-0539">Nucleus</keyword>
<dbReference type="CDD" id="cd00067">
    <property type="entry name" value="GAL4"/>
    <property type="match status" value="1"/>
</dbReference>
<evidence type="ECO:0000256" key="2">
    <source>
        <dbReference type="ARBA" id="ARBA00022833"/>
    </source>
</evidence>